<dbReference type="STRING" id="1202772.A0A1V9Z5N1"/>
<dbReference type="AlphaFoldDB" id="A0A1V9Z5N1"/>
<dbReference type="PANTHER" id="PTHR22765">
    <property type="entry name" value="RING FINGER AND PROTEASE ASSOCIATED DOMAIN-CONTAINING"/>
    <property type="match status" value="1"/>
</dbReference>
<proteinExistence type="predicted"/>
<dbReference type="OrthoDB" id="8062037at2759"/>
<name>A0A1V9Z5N1_ACHHY</name>
<dbReference type="PROSITE" id="PS50089">
    <property type="entry name" value="ZF_RING_2"/>
    <property type="match status" value="1"/>
</dbReference>
<evidence type="ECO:0000259" key="5">
    <source>
        <dbReference type="PROSITE" id="PS50089"/>
    </source>
</evidence>
<evidence type="ECO:0000256" key="3">
    <source>
        <dbReference type="ARBA" id="ARBA00022833"/>
    </source>
</evidence>
<dbReference type="Gene3D" id="3.30.40.10">
    <property type="entry name" value="Zinc/RING finger domain, C3HC4 (zinc finger)"/>
    <property type="match status" value="1"/>
</dbReference>
<evidence type="ECO:0000313" key="6">
    <source>
        <dbReference type="EMBL" id="OQR93217.1"/>
    </source>
</evidence>
<dbReference type="InterPro" id="IPR013083">
    <property type="entry name" value="Znf_RING/FYVE/PHD"/>
</dbReference>
<evidence type="ECO:0000256" key="1">
    <source>
        <dbReference type="ARBA" id="ARBA00022723"/>
    </source>
</evidence>
<reference evidence="6 7" key="1">
    <citation type="journal article" date="2014" name="Genome Biol. Evol.">
        <title>The secreted proteins of Achlya hypogyna and Thraustotheca clavata identify the ancestral oomycete secretome and reveal gene acquisitions by horizontal gene transfer.</title>
        <authorList>
            <person name="Misner I."/>
            <person name="Blouin N."/>
            <person name="Leonard G."/>
            <person name="Richards T.A."/>
            <person name="Lane C.E."/>
        </authorList>
    </citation>
    <scope>NUCLEOTIDE SEQUENCE [LARGE SCALE GENOMIC DNA]</scope>
    <source>
        <strain evidence="6 7">ATCC 48635</strain>
    </source>
</reference>
<evidence type="ECO:0000256" key="2">
    <source>
        <dbReference type="ARBA" id="ARBA00022771"/>
    </source>
</evidence>
<gene>
    <name evidence="6" type="ORF">ACHHYP_02792</name>
</gene>
<keyword evidence="3" id="KW-0862">Zinc</keyword>
<dbReference type="InterPro" id="IPR011016">
    <property type="entry name" value="Znf_RING-CH"/>
</dbReference>
<dbReference type="InterPro" id="IPR001841">
    <property type="entry name" value="Znf_RING"/>
</dbReference>
<dbReference type="SUPFAM" id="SSF57850">
    <property type="entry name" value="RING/U-box"/>
    <property type="match status" value="1"/>
</dbReference>
<keyword evidence="2 4" id="KW-0863">Zinc-finger</keyword>
<feature type="domain" description="RING-type" evidence="5">
    <location>
        <begin position="195"/>
        <end position="236"/>
    </location>
</feature>
<organism evidence="6 7">
    <name type="scientific">Achlya hypogyna</name>
    <name type="common">Oomycete</name>
    <name type="synonym">Protoachlya hypogyna</name>
    <dbReference type="NCBI Taxonomy" id="1202772"/>
    <lineage>
        <taxon>Eukaryota</taxon>
        <taxon>Sar</taxon>
        <taxon>Stramenopiles</taxon>
        <taxon>Oomycota</taxon>
        <taxon>Saprolegniomycetes</taxon>
        <taxon>Saprolegniales</taxon>
        <taxon>Achlyaceae</taxon>
        <taxon>Achlya</taxon>
    </lineage>
</organism>
<dbReference type="SMART" id="SM00184">
    <property type="entry name" value="RING"/>
    <property type="match status" value="1"/>
</dbReference>
<dbReference type="GO" id="GO:0006511">
    <property type="term" value="P:ubiquitin-dependent protein catabolic process"/>
    <property type="evidence" value="ECO:0007669"/>
    <property type="project" value="TreeGrafter"/>
</dbReference>
<accession>A0A1V9Z5N1</accession>
<sequence length="243" mass="26827">MVFVSFESVVETVGAAGDENPFAVRVTPGSPPKPVKTVSPVKTLDDEFVVFVSDKTTHDRWAIRKTYRQVVAFQRDLRDCIHSCRRFACCGPLRRVAKARLPRKATTLRFTFDATTRYGLDASAAHRTMSVEEYVNEAIQATNGRDAECPSLDSARTVIDVFLELASRRQAKAEATVEALMAGLQIHDVSVNLECPVCLNGFPDDTSSVQLPCSHVFHSACAEQWLAKSPTCPVCRSTLNVFN</sequence>
<keyword evidence="1" id="KW-0479">Metal-binding</keyword>
<protein>
    <recommendedName>
        <fullName evidence="5">RING-type domain-containing protein</fullName>
    </recommendedName>
</protein>
<evidence type="ECO:0000313" key="7">
    <source>
        <dbReference type="Proteomes" id="UP000243579"/>
    </source>
</evidence>
<comment type="caution">
    <text evidence="6">The sequence shown here is derived from an EMBL/GenBank/DDBJ whole genome shotgun (WGS) entry which is preliminary data.</text>
</comment>
<dbReference type="GO" id="GO:0008270">
    <property type="term" value="F:zinc ion binding"/>
    <property type="evidence" value="ECO:0007669"/>
    <property type="project" value="UniProtKB-KW"/>
</dbReference>
<dbReference type="SMART" id="SM00744">
    <property type="entry name" value="RINGv"/>
    <property type="match status" value="1"/>
</dbReference>
<dbReference type="Pfam" id="PF13639">
    <property type="entry name" value="zf-RING_2"/>
    <property type="match status" value="1"/>
</dbReference>
<evidence type="ECO:0000256" key="4">
    <source>
        <dbReference type="PROSITE-ProRule" id="PRU00175"/>
    </source>
</evidence>
<dbReference type="InterPro" id="IPR051826">
    <property type="entry name" value="E3_ubiquitin-ligase_domain"/>
</dbReference>
<dbReference type="Proteomes" id="UP000243579">
    <property type="component" value="Unassembled WGS sequence"/>
</dbReference>
<keyword evidence="7" id="KW-1185">Reference proteome</keyword>
<dbReference type="EMBL" id="JNBR01000420">
    <property type="protein sequence ID" value="OQR93217.1"/>
    <property type="molecule type" value="Genomic_DNA"/>
</dbReference>
<dbReference type="GO" id="GO:0061630">
    <property type="term" value="F:ubiquitin protein ligase activity"/>
    <property type="evidence" value="ECO:0007669"/>
    <property type="project" value="TreeGrafter"/>
</dbReference>
<dbReference type="PANTHER" id="PTHR22765:SF434">
    <property type="entry name" value="GB|AAD18119.1-RELATED"/>
    <property type="match status" value="1"/>
</dbReference>